<evidence type="ECO:0000313" key="6">
    <source>
        <dbReference type="Proteomes" id="UP000325577"/>
    </source>
</evidence>
<dbReference type="AlphaFoldDB" id="A0A5J5C7X2"/>
<proteinExistence type="predicted"/>
<organism evidence="5 6">
    <name type="scientific">Nyssa sinensis</name>
    <dbReference type="NCBI Taxonomy" id="561372"/>
    <lineage>
        <taxon>Eukaryota</taxon>
        <taxon>Viridiplantae</taxon>
        <taxon>Streptophyta</taxon>
        <taxon>Embryophyta</taxon>
        <taxon>Tracheophyta</taxon>
        <taxon>Spermatophyta</taxon>
        <taxon>Magnoliopsida</taxon>
        <taxon>eudicotyledons</taxon>
        <taxon>Gunneridae</taxon>
        <taxon>Pentapetalae</taxon>
        <taxon>asterids</taxon>
        <taxon>Cornales</taxon>
        <taxon>Nyssaceae</taxon>
        <taxon>Nyssa</taxon>
    </lineage>
</organism>
<sequence length="942" mass="104365">MVMAENEGGDDQKEVSGPKSPWKTPPLVVDGKAVDAPVMGADSWPALSDAQRTKNSNAAAAATKLPGVADEAATSPPAPGSGEQHKSRGLGNPNPSHKHSPLRQQKAGPKRNPNGAPPFPIPLQYHQPPIPPVFHTMVPASHVPVPGYAYQPYLRPFPIVETQLIKSGCETPTQAFIPPANVIDANRGVPPSPRGDPNTYVNFSNRRPNVQEPGGHFNPAWHNQRAFGPRDNTHVQQSIGPRAFIRPPFFGPAPGFIGGPTFPGPPGSMYYLPAAPPGSIRVTYPTRFFPHPLNSGTSMLPPETLALRANIVKQIEYYFSDENLQNDHYLLSLMDDQGWVPISTIADFKRVKKMSTDIPFILDSLQSSSAVEVQGDKVRRRDEWSKWIPPSAEHKLSSAAQTPQEQPVEKAITTSKNNGFNNQNSEDTSGETDEYRSSNGSVVEHLSSDRDTKKESVNGNAEHNREKILCDTQTFGGGNGHSSRGSNSESNINSSDLDIVDVSSNAQGVESARFINHDNHKSESMGVPSNLDERNLDDLSNDFASTFMFDEELELEQSMIKKDHLSSIRRMDDEDEEIVVNDQAVERLVIVTQNSGTGEGSGIGVKESKPISNELASAINDGLYFYEQELKATRSSRRKNNSSNESRNGNTGFSSTTAVLDSRAGEHSAGGNACEVPGHANSRRKQNKGFSKQQLNHKQRLFSSNLKNHGTGRNSLGIISESPPSYSVGFFFGSTPPESHGVRSSKLSASPHGNPAGSSPPVGSIPNPFPPFQHPSHQLLEENGFRQQKYLKYHKRCLNDRKKLGIGCSEEMNTLYRFWSYFLRDIFVPSMYNEFLKLALEDAAANYNYGVECLFRFYSYGLEKEFREDLYEDFEQLTLDFYNKGNLYGLEKYWAFHHYSGMRDQKASLKKHPELDRLLREEFRSLDDFNRAKGKDIVKEDS</sequence>
<evidence type="ECO:0000259" key="4">
    <source>
        <dbReference type="PROSITE" id="PS50961"/>
    </source>
</evidence>
<feature type="region of interest" description="Disordered" evidence="3">
    <location>
        <begin position="1"/>
        <end position="124"/>
    </location>
</feature>
<gene>
    <name evidence="5" type="ORF">F0562_001736</name>
</gene>
<keyword evidence="6" id="KW-1185">Reference proteome</keyword>
<dbReference type="PANTHER" id="PTHR22792">
    <property type="entry name" value="LUPUS LA PROTEIN-RELATED"/>
    <property type="match status" value="1"/>
</dbReference>
<dbReference type="SUPFAM" id="SSF46785">
    <property type="entry name" value="Winged helix' DNA-binding domain"/>
    <property type="match status" value="1"/>
</dbReference>
<name>A0A5J5C7X2_9ASTE</name>
<evidence type="ECO:0000256" key="2">
    <source>
        <dbReference type="PROSITE-ProRule" id="PRU00332"/>
    </source>
</evidence>
<evidence type="ECO:0000256" key="1">
    <source>
        <dbReference type="ARBA" id="ARBA00022884"/>
    </source>
</evidence>
<feature type="region of interest" description="Disordered" evidence="3">
    <location>
        <begin position="632"/>
        <end position="719"/>
    </location>
</feature>
<feature type="region of interest" description="Disordered" evidence="3">
    <location>
        <begin position="741"/>
        <end position="768"/>
    </location>
</feature>
<evidence type="ECO:0000313" key="5">
    <source>
        <dbReference type="EMBL" id="KAA8550052.1"/>
    </source>
</evidence>
<dbReference type="InterPro" id="IPR006630">
    <property type="entry name" value="La_HTH"/>
</dbReference>
<dbReference type="SMART" id="SM00715">
    <property type="entry name" value="LA"/>
    <property type="match status" value="1"/>
</dbReference>
<dbReference type="Proteomes" id="UP000325577">
    <property type="component" value="Linkage Group LG0"/>
</dbReference>
<dbReference type="EMBL" id="CM018031">
    <property type="protein sequence ID" value="KAA8550052.1"/>
    <property type="molecule type" value="Genomic_DNA"/>
</dbReference>
<protein>
    <recommendedName>
        <fullName evidence="4">HTH La-type RNA-binding domain-containing protein</fullName>
    </recommendedName>
</protein>
<dbReference type="Gene3D" id="1.10.10.10">
    <property type="entry name" value="Winged helix-like DNA-binding domain superfamily/Winged helix DNA-binding domain"/>
    <property type="match status" value="1"/>
</dbReference>
<feature type="compositionally biased region" description="Polar residues" evidence="3">
    <location>
        <begin position="701"/>
        <end position="714"/>
    </location>
</feature>
<dbReference type="InterPro" id="IPR036390">
    <property type="entry name" value="WH_DNA-bd_sf"/>
</dbReference>
<dbReference type="OrthoDB" id="340227at2759"/>
<reference evidence="5 6" key="1">
    <citation type="submission" date="2019-09" db="EMBL/GenBank/DDBJ databases">
        <title>A chromosome-level genome assembly of the Chinese tupelo Nyssa sinensis.</title>
        <authorList>
            <person name="Yang X."/>
            <person name="Kang M."/>
            <person name="Yang Y."/>
            <person name="Xiong H."/>
            <person name="Wang M."/>
            <person name="Zhang Z."/>
            <person name="Wang Z."/>
            <person name="Wu H."/>
            <person name="Ma T."/>
            <person name="Liu J."/>
            <person name="Xi Z."/>
        </authorList>
    </citation>
    <scope>NUCLEOTIDE SEQUENCE [LARGE SCALE GENOMIC DNA]</scope>
    <source>
        <strain evidence="5">J267</strain>
        <tissue evidence="5">Leaf</tissue>
    </source>
</reference>
<dbReference type="CDD" id="cd07323">
    <property type="entry name" value="LAM"/>
    <property type="match status" value="1"/>
</dbReference>
<accession>A0A5J5C7X2</accession>
<dbReference type="InterPro" id="IPR045180">
    <property type="entry name" value="La_dom_prot"/>
</dbReference>
<evidence type="ECO:0000256" key="3">
    <source>
        <dbReference type="SAM" id="MobiDB-lite"/>
    </source>
</evidence>
<feature type="compositionally biased region" description="Low complexity" evidence="3">
    <location>
        <begin position="481"/>
        <end position="494"/>
    </location>
</feature>
<keyword evidence="1 2" id="KW-0694">RNA-binding</keyword>
<dbReference type="SMART" id="SM00684">
    <property type="entry name" value="DM15"/>
    <property type="match status" value="3"/>
</dbReference>
<feature type="compositionally biased region" description="Basic and acidic residues" evidence="3">
    <location>
        <begin position="446"/>
        <end position="469"/>
    </location>
</feature>
<feature type="compositionally biased region" description="Polar residues" evidence="3">
    <location>
        <begin position="412"/>
        <end position="427"/>
    </location>
</feature>
<dbReference type="Pfam" id="PF21071">
    <property type="entry name" value="LARP1_HEAT"/>
    <property type="match status" value="1"/>
</dbReference>
<dbReference type="PANTHER" id="PTHR22792:SF101">
    <property type="entry name" value="LA-RELATED PROTEIN 1A"/>
    <property type="match status" value="1"/>
</dbReference>
<dbReference type="InterPro" id="IPR006607">
    <property type="entry name" value="DM15"/>
</dbReference>
<dbReference type="GO" id="GO:0000339">
    <property type="term" value="F:RNA cap binding"/>
    <property type="evidence" value="ECO:0007669"/>
    <property type="project" value="InterPro"/>
</dbReference>
<dbReference type="GO" id="GO:0048255">
    <property type="term" value="P:mRNA stabilization"/>
    <property type="evidence" value="ECO:0007669"/>
    <property type="project" value="InterPro"/>
</dbReference>
<feature type="compositionally biased region" description="Basic and acidic residues" evidence="3">
    <location>
        <begin position="374"/>
        <end position="385"/>
    </location>
</feature>
<feature type="compositionally biased region" description="Low complexity" evidence="3">
    <location>
        <begin position="641"/>
        <end position="650"/>
    </location>
</feature>
<dbReference type="PROSITE" id="PS50961">
    <property type="entry name" value="HTH_LA"/>
    <property type="match status" value="1"/>
</dbReference>
<dbReference type="Pfam" id="PF05383">
    <property type="entry name" value="La"/>
    <property type="match status" value="1"/>
</dbReference>
<feature type="region of interest" description="Disordered" evidence="3">
    <location>
        <begin position="374"/>
        <end position="494"/>
    </location>
</feature>
<dbReference type="InterPro" id="IPR036388">
    <property type="entry name" value="WH-like_DNA-bd_sf"/>
</dbReference>
<feature type="domain" description="HTH La-type RNA-binding" evidence="4">
    <location>
        <begin position="301"/>
        <end position="390"/>
    </location>
</feature>